<reference evidence="1" key="1">
    <citation type="submission" date="2021-11" db="EMBL/GenBank/DDBJ databases">
        <title>Fusarium solani-melongenae Genome sequencing and assembly.</title>
        <authorList>
            <person name="Xie S."/>
            <person name="Huang L."/>
            <person name="Zhang X."/>
        </authorList>
    </citation>
    <scope>NUCLEOTIDE SEQUENCE</scope>
    <source>
        <strain evidence="1">CRI 24-3</strain>
    </source>
</reference>
<keyword evidence="2" id="KW-1185">Reference proteome</keyword>
<protein>
    <submittedName>
        <fullName evidence="1">Uncharacterized protein</fullName>
    </submittedName>
</protein>
<organism evidence="1 2">
    <name type="scientific">Fusarium solani subsp. cucurbitae</name>
    <name type="common">Neocosmosporum cucurbitae</name>
    <dbReference type="NCBI Taxonomy" id="2747967"/>
    <lineage>
        <taxon>Eukaryota</taxon>
        <taxon>Fungi</taxon>
        <taxon>Dikarya</taxon>
        <taxon>Ascomycota</taxon>
        <taxon>Pezizomycotina</taxon>
        <taxon>Sordariomycetes</taxon>
        <taxon>Hypocreomycetidae</taxon>
        <taxon>Hypocreales</taxon>
        <taxon>Nectriaceae</taxon>
        <taxon>Fusarium</taxon>
        <taxon>Fusarium solani species complex</taxon>
    </lineage>
</organism>
<sequence length="414" mass="45202">MPISVESQLQIQEHLDAATRDQHKGVPGLAFVSIDRNGNTLAAYASGTKGLHSSDPMTVDTVFWITSCTKLITAIACMQLVEQGKLALDDAQLVYSLCPELAEKKVLRHGELVPRKGDITLRKLLSHTAGFGYPFFNKGLKDLEEARGNDGITSSEAAMMAVPLVNHPGSRWEYGINIDWAGILVEHASGLKLNDYFQKYIFEPLGLKHISMFPTPEMKQQIANMHQRSDGINSERDHLFSHALGARTSEERAAVFNSGGGGCFARPTDFVQILATLLNSGTSPITLAQILKPDTVDAMFQNQIPEFPNFGRQGAATVSPEVTNSMGEMFPQEGSPPQGWGLSFFLTLEPGFTGRGANTASWSGLPNLYYWIDREKGVAGMIASQIPPFGDPQVIAEWMKCEAAVYQGLVKEVV</sequence>
<dbReference type="EMBL" id="CP090033">
    <property type="protein sequence ID" value="UPK94394.1"/>
    <property type="molecule type" value="Genomic_DNA"/>
</dbReference>
<evidence type="ECO:0000313" key="2">
    <source>
        <dbReference type="Proteomes" id="UP000830768"/>
    </source>
</evidence>
<accession>A0ACD3YZM5</accession>
<proteinExistence type="predicted"/>
<gene>
    <name evidence="1" type="ORF">LCI18_005329</name>
</gene>
<dbReference type="Proteomes" id="UP000830768">
    <property type="component" value="Chromosome 4"/>
</dbReference>
<name>A0ACD3YZM5_FUSSC</name>
<evidence type="ECO:0000313" key="1">
    <source>
        <dbReference type="EMBL" id="UPK94394.1"/>
    </source>
</evidence>